<name>A0ACC1PDJ4_9PEZI</name>
<evidence type="ECO:0000313" key="2">
    <source>
        <dbReference type="Proteomes" id="UP001143856"/>
    </source>
</evidence>
<gene>
    <name evidence="1" type="ORF">NUW58_g2865</name>
</gene>
<reference evidence="1" key="1">
    <citation type="submission" date="2022-10" db="EMBL/GenBank/DDBJ databases">
        <title>Genome Sequence of Xylaria curta.</title>
        <authorList>
            <person name="Buettner E."/>
        </authorList>
    </citation>
    <scope>NUCLEOTIDE SEQUENCE</scope>
    <source>
        <strain evidence="1">Babe10</strain>
    </source>
</reference>
<comment type="caution">
    <text evidence="1">The sequence shown here is derived from an EMBL/GenBank/DDBJ whole genome shotgun (WGS) entry which is preliminary data.</text>
</comment>
<keyword evidence="2" id="KW-1185">Reference proteome</keyword>
<sequence length="330" mass="35702">MISAVRSIVSQTDEPGLNDLLESSVLPLAEVQDPVTFSDFTQHGQCGSSVHGPTWSFPDGAQPVIEIDLGSIENWESSDLLPSVSPIGGSLNATVPSQGGATLGPSPGASPASTTNNTHDCEARAISILCSLQHGEMHPGATSCSTNPTRYADLNLTPSFDRVLSVNKDALDGWSKLMECSCASCPHLLILYLSILSKMAFWYGIAATERSQPPVNTEASTKAPNSSKGTMSSPSLRYPPTVDQFSVRPTRIQVGILSLDAEDQANLRRILLLRELRRAKMAIDELMRVDRSALQEANEAVRRSVQWSLGGITRVEEELKDMIERVSQLR</sequence>
<dbReference type="EMBL" id="JAPDGR010000401">
    <property type="protein sequence ID" value="KAJ2990599.1"/>
    <property type="molecule type" value="Genomic_DNA"/>
</dbReference>
<dbReference type="Proteomes" id="UP001143856">
    <property type="component" value="Unassembled WGS sequence"/>
</dbReference>
<evidence type="ECO:0000313" key="1">
    <source>
        <dbReference type="EMBL" id="KAJ2990599.1"/>
    </source>
</evidence>
<protein>
    <submittedName>
        <fullName evidence="1">Uncharacterized protein</fullName>
    </submittedName>
</protein>
<accession>A0ACC1PDJ4</accession>
<organism evidence="1 2">
    <name type="scientific">Xylaria curta</name>
    <dbReference type="NCBI Taxonomy" id="42375"/>
    <lineage>
        <taxon>Eukaryota</taxon>
        <taxon>Fungi</taxon>
        <taxon>Dikarya</taxon>
        <taxon>Ascomycota</taxon>
        <taxon>Pezizomycotina</taxon>
        <taxon>Sordariomycetes</taxon>
        <taxon>Xylariomycetidae</taxon>
        <taxon>Xylariales</taxon>
        <taxon>Xylariaceae</taxon>
        <taxon>Xylaria</taxon>
    </lineage>
</organism>
<proteinExistence type="predicted"/>